<keyword evidence="3" id="KW-1185">Reference proteome</keyword>
<evidence type="ECO:0000313" key="2">
    <source>
        <dbReference type="EMBL" id="PKY01143.1"/>
    </source>
</evidence>
<dbReference type="PANTHER" id="PTHR43441:SF2">
    <property type="entry name" value="FAMILY ACETYLTRANSFERASE, PUTATIVE (AFU_ORTHOLOGUE AFUA_7G00850)-RELATED"/>
    <property type="match status" value="1"/>
</dbReference>
<organism evidence="2 3">
    <name type="scientific">Aspergillus campestris (strain IBT 28561)</name>
    <dbReference type="NCBI Taxonomy" id="1392248"/>
    <lineage>
        <taxon>Eukaryota</taxon>
        <taxon>Fungi</taxon>
        <taxon>Dikarya</taxon>
        <taxon>Ascomycota</taxon>
        <taxon>Pezizomycotina</taxon>
        <taxon>Eurotiomycetes</taxon>
        <taxon>Eurotiomycetidae</taxon>
        <taxon>Eurotiales</taxon>
        <taxon>Aspergillaceae</taxon>
        <taxon>Aspergillus</taxon>
        <taxon>Aspergillus subgen. Circumdati</taxon>
    </lineage>
</organism>
<dbReference type="RefSeq" id="XP_024689737.1">
    <property type="nucleotide sequence ID" value="XM_024842034.1"/>
</dbReference>
<comment type="caution">
    <text evidence="2">The sequence shown here is derived from an EMBL/GenBank/DDBJ whole genome shotgun (WGS) entry which is preliminary data.</text>
</comment>
<proteinExistence type="predicted"/>
<dbReference type="PANTHER" id="PTHR43441">
    <property type="entry name" value="RIBOSOMAL-PROTEIN-SERINE ACETYLTRANSFERASE"/>
    <property type="match status" value="1"/>
</dbReference>
<dbReference type="InterPro" id="IPR051908">
    <property type="entry name" value="Ribosomal_N-acetyltransferase"/>
</dbReference>
<reference evidence="2" key="1">
    <citation type="submission" date="2016-12" db="EMBL/GenBank/DDBJ databases">
        <title>The genomes of Aspergillus section Nigri reveals drivers in fungal speciation.</title>
        <authorList>
            <consortium name="DOE Joint Genome Institute"/>
            <person name="Vesth T.C."/>
            <person name="Nybo J."/>
            <person name="Theobald S."/>
            <person name="Brandl J."/>
            <person name="Frisvad J.C."/>
            <person name="Nielsen K.F."/>
            <person name="Lyhne E.K."/>
            <person name="Kogle M.E."/>
            <person name="Kuo A."/>
            <person name="Riley R."/>
            <person name="Clum A."/>
            <person name="Nolan M."/>
            <person name="Lipzen A."/>
            <person name="Salamov A."/>
            <person name="Henrissat B."/>
            <person name="Wiebenga A."/>
            <person name="De vries R.P."/>
            <person name="Grigoriev I.V."/>
            <person name="Mortensen U.H."/>
            <person name="Andersen M.R."/>
            <person name="Baker S.E."/>
        </authorList>
    </citation>
    <scope>NUCLEOTIDE SEQUENCE</scope>
    <source>
        <strain evidence="2">IBT 28561</strain>
    </source>
</reference>
<feature type="domain" description="N-acetyltransferase" evidence="1">
    <location>
        <begin position="43"/>
        <end position="207"/>
    </location>
</feature>
<dbReference type="Pfam" id="PF13302">
    <property type="entry name" value="Acetyltransf_3"/>
    <property type="match status" value="1"/>
</dbReference>
<protein>
    <submittedName>
        <fullName evidence="2">Acetyltransferase, GNAT family</fullName>
    </submittedName>
</protein>
<dbReference type="VEuPathDB" id="FungiDB:P168DRAFT_59310"/>
<dbReference type="FunFam" id="3.40.630.30:FF:000047">
    <property type="entry name" value="Acetyltransferase, GNAT family"/>
    <property type="match status" value="1"/>
</dbReference>
<name>A0A2I1CU35_ASPC2</name>
<evidence type="ECO:0000259" key="1">
    <source>
        <dbReference type="PROSITE" id="PS51186"/>
    </source>
</evidence>
<dbReference type="InterPro" id="IPR000182">
    <property type="entry name" value="GNAT_dom"/>
</dbReference>
<evidence type="ECO:0000313" key="3">
    <source>
        <dbReference type="Proteomes" id="UP000234254"/>
    </source>
</evidence>
<dbReference type="Gene3D" id="3.40.630.30">
    <property type="match status" value="1"/>
</dbReference>
<gene>
    <name evidence="2" type="ORF">P168DRAFT_59310</name>
</gene>
<dbReference type="GO" id="GO:0008999">
    <property type="term" value="F:protein-N-terminal-alanine acetyltransferase activity"/>
    <property type="evidence" value="ECO:0007669"/>
    <property type="project" value="TreeGrafter"/>
</dbReference>
<dbReference type="PROSITE" id="PS51186">
    <property type="entry name" value="GNAT"/>
    <property type="match status" value="1"/>
</dbReference>
<sequence length="253" mass="28649">MYLDHVHPFTAHEMAASPPIGEVVSLPRAQLPSPKTTLQGRTVTLERLGLQHAPDLFAVIGGTEPSNTSLWNFMPDGPYPDYEEFAATISLRAESTDPFFFAVIDTNNTTSHRGKAVGYLTLMRITPDHLSVEIGHVMFSAALQRTTGVTEAVYLLAEHAFHDLGYRRVEWKCNALHVRSRRAAERLGFVYEGTFRQHMVIKGRNRDTAWLAILRDDWERREKGVLEKWLDEGNFEQGAQKKSLDELRADWGS</sequence>
<accession>A0A2I1CU35</accession>
<dbReference type="GO" id="GO:1990189">
    <property type="term" value="F:protein N-terminal-serine acetyltransferase activity"/>
    <property type="evidence" value="ECO:0007669"/>
    <property type="project" value="TreeGrafter"/>
</dbReference>
<dbReference type="InterPro" id="IPR016181">
    <property type="entry name" value="Acyl_CoA_acyltransferase"/>
</dbReference>
<dbReference type="AlphaFoldDB" id="A0A2I1CU35"/>
<dbReference type="GeneID" id="36549563"/>
<dbReference type="OrthoDB" id="41238at2759"/>
<dbReference type="EMBL" id="MSFM01000012">
    <property type="protein sequence ID" value="PKY01143.1"/>
    <property type="molecule type" value="Genomic_DNA"/>
</dbReference>
<dbReference type="SUPFAM" id="SSF55729">
    <property type="entry name" value="Acyl-CoA N-acyltransferases (Nat)"/>
    <property type="match status" value="1"/>
</dbReference>
<dbReference type="Proteomes" id="UP000234254">
    <property type="component" value="Unassembled WGS sequence"/>
</dbReference>